<dbReference type="RefSeq" id="XP_058331292.1">
    <property type="nucleotide sequence ID" value="XM_058472289.1"/>
</dbReference>
<comment type="caution">
    <text evidence="1">The sequence shown here is derived from an EMBL/GenBank/DDBJ whole genome shotgun (WGS) entry which is preliminary data.</text>
</comment>
<reference evidence="1" key="1">
    <citation type="submission" date="2022-11" db="EMBL/GenBank/DDBJ databases">
        <authorList>
            <person name="Petersen C."/>
        </authorList>
    </citation>
    <scope>NUCLEOTIDE SEQUENCE</scope>
    <source>
        <strain evidence="1">IBT 19713</strain>
    </source>
</reference>
<name>A0A9W9TRT7_9EURO</name>
<dbReference type="GeneID" id="83199592"/>
<dbReference type="EMBL" id="JAPQKS010000003">
    <property type="protein sequence ID" value="KAJ5238373.1"/>
    <property type="molecule type" value="Genomic_DNA"/>
</dbReference>
<sequence>MYGINSDVLGRPRLFKRSQWTRWLLLLKQRTVTYEVWEYLDPKTPDESAKSFLIPDPGLYRSKPSLYRILLKIKNAPQDSECSKRDPMEEYTLATEEYAIEETDYLLWEERKARWIRQQEGLWIALMFIHSTLLPKQHQFITNQGDIRQMIKDLEDAFSPENDLSHFFRPPFR</sequence>
<evidence type="ECO:0000313" key="1">
    <source>
        <dbReference type="EMBL" id="KAJ5238373.1"/>
    </source>
</evidence>
<evidence type="ECO:0000313" key="2">
    <source>
        <dbReference type="Proteomes" id="UP001150941"/>
    </source>
</evidence>
<gene>
    <name evidence="1" type="ORF">N7468_002992</name>
</gene>
<keyword evidence="2" id="KW-1185">Reference proteome</keyword>
<proteinExistence type="predicted"/>
<dbReference type="AlphaFoldDB" id="A0A9W9TRT7"/>
<reference evidence="1" key="2">
    <citation type="journal article" date="2023" name="IMA Fungus">
        <title>Comparative genomic study of the Penicillium genus elucidates a diverse pangenome and 15 lateral gene transfer events.</title>
        <authorList>
            <person name="Petersen C."/>
            <person name="Sorensen T."/>
            <person name="Nielsen M.R."/>
            <person name="Sondergaard T.E."/>
            <person name="Sorensen J.L."/>
            <person name="Fitzpatrick D.A."/>
            <person name="Frisvad J.C."/>
            <person name="Nielsen K.L."/>
        </authorList>
    </citation>
    <scope>NUCLEOTIDE SEQUENCE</scope>
    <source>
        <strain evidence="1">IBT 19713</strain>
    </source>
</reference>
<protein>
    <submittedName>
        <fullName evidence="1">Uncharacterized protein</fullName>
    </submittedName>
</protein>
<organism evidence="1 2">
    <name type="scientific">Penicillium chermesinum</name>
    <dbReference type="NCBI Taxonomy" id="63820"/>
    <lineage>
        <taxon>Eukaryota</taxon>
        <taxon>Fungi</taxon>
        <taxon>Dikarya</taxon>
        <taxon>Ascomycota</taxon>
        <taxon>Pezizomycotina</taxon>
        <taxon>Eurotiomycetes</taxon>
        <taxon>Eurotiomycetidae</taxon>
        <taxon>Eurotiales</taxon>
        <taxon>Aspergillaceae</taxon>
        <taxon>Penicillium</taxon>
    </lineage>
</organism>
<dbReference type="OrthoDB" id="2663223at2759"/>
<accession>A0A9W9TRT7</accession>
<dbReference type="Proteomes" id="UP001150941">
    <property type="component" value="Unassembled WGS sequence"/>
</dbReference>